<feature type="transmembrane region" description="Helical" evidence="6">
    <location>
        <begin position="170"/>
        <end position="192"/>
    </location>
</feature>
<gene>
    <name evidence="8" type="ORF">SUNI508_11483</name>
</gene>
<evidence type="ECO:0000313" key="8">
    <source>
        <dbReference type="EMBL" id="KAK9413907.1"/>
    </source>
</evidence>
<dbReference type="PANTHER" id="PTHR33048:SF96">
    <property type="entry name" value="INTEGRAL MEMBRANE PROTEIN"/>
    <property type="match status" value="1"/>
</dbReference>
<accession>A0ABR2UH83</accession>
<feature type="transmembrane region" description="Helical" evidence="6">
    <location>
        <begin position="45"/>
        <end position="67"/>
    </location>
</feature>
<sequence>MGIVPTGPALALLLISIIFLVLSWIIVILRLIVRTGIKGIGRDDWFMVAGLVFFTITCISTIAGSYNGVGTKNDELNQYYMAQGKKWFLFAQLFYVLSTVPIKAAICVALLRITTRKLYRWILYGVVALASVACIVTDVVLLTWCKPVSATWDSSTGTCGNANVITNVSYFISACSVITDWTCAILPAFILWEVQLKWKVKLSVAIILGVGVIASSATLVRLRYLLHYSDPDNYLYSIADIAIWSVVESGIGIIAGSAPALRPLLKYIPFIGDTTSNRTPGTGGPSGPTGASYKMDTYRFKTSNAPQTSIEGGNHGWDQLSDADSQRYILKENEIKVTKEVVMDVNHDSKSDLGSR</sequence>
<evidence type="ECO:0000313" key="9">
    <source>
        <dbReference type="Proteomes" id="UP001408356"/>
    </source>
</evidence>
<dbReference type="EMBL" id="JARVKF010000432">
    <property type="protein sequence ID" value="KAK9413907.1"/>
    <property type="molecule type" value="Genomic_DNA"/>
</dbReference>
<organism evidence="8 9">
    <name type="scientific">Seiridium unicorne</name>
    <dbReference type="NCBI Taxonomy" id="138068"/>
    <lineage>
        <taxon>Eukaryota</taxon>
        <taxon>Fungi</taxon>
        <taxon>Dikarya</taxon>
        <taxon>Ascomycota</taxon>
        <taxon>Pezizomycotina</taxon>
        <taxon>Sordariomycetes</taxon>
        <taxon>Xylariomycetidae</taxon>
        <taxon>Amphisphaeriales</taxon>
        <taxon>Sporocadaceae</taxon>
        <taxon>Seiridium</taxon>
    </lineage>
</organism>
<feature type="transmembrane region" description="Helical" evidence="6">
    <location>
        <begin position="234"/>
        <end position="256"/>
    </location>
</feature>
<dbReference type="Pfam" id="PF20684">
    <property type="entry name" value="Fung_rhodopsin"/>
    <property type="match status" value="1"/>
</dbReference>
<comment type="similarity">
    <text evidence="5">Belongs to the SAT4 family.</text>
</comment>
<evidence type="ECO:0000259" key="7">
    <source>
        <dbReference type="Pfam" id="PF20684"/>
    </source>
</evidence>
<evidence type="ECO:0000256" key="2">
    <source>
        <dbReference type="ARBA" id="ARBA00022692"/>
    </source>
</evidence>
<feature type="domain" description="Rhodopsin" evidence="7">
    <location>
        <begin position="29"/>
        <end position="266"/>
    </location>
</feature>
<evidence type="ECO:0000256" key="4">
    <source>
        <dbReference type="ARBA" id="ARBA00023136"/>
    </source>
</evidence>
<keyword evidence="4 6" id="KW-0472">Membrane</keyword>
<feature type="transmembrane region" description="Helical" evidence="6">
    <location>
        <begin position="123"/>
        <end position="144"/>
    </location>
</feature>
<comment type="subcellular location">
    <subcellularLocation>
        <location evidence="1">Membrane</location>
        <topology evidence="1">Multi-pass membrane protein</topology>
    </subcellularLocation>
</comment>
<evidence type="ECO:0000256" key="3">
    <source>
        <dbReference type="ARBA" id="ARBA00022989"/>
    </source>
</evidence>
<keyword evidence="3 6" id="KW-1133">Transmembrane helix</keyword>
<name>A0ABR2UH83_9PEZI</name>
<keyword evidence="9" id="KW-1185">Reference proteome</keyword>
<feature type="transmembrane region" description="Helical" evidence="6">
    <location>
        <begin position="12"/>
        <end position="33"/>
    </location>
</feature>
<evidence type="ECO:0000256" key="6">
    <source>
        <dbReference type="SAM" id="Phobius"/>
    </source>
</evidence>
<dbReference type="InterPro" id="IPR052337">
    <property type="entry name" value="SAT4-like"/>
</dbReference>
<comment type="caution">
    <text evidence="8">The sequence shown here is derived from an EMBL/GenBank/DDBJ whole genome shotgun (WGS) entry which is preliminary data.</text>
</comment>
<reference evidence="8 9" key="1">
    <citation type="journal article" date="2024" name="J. Plant Pathol.">
        <title>Sequence and assembly of the genome of Seiridium unicorne, isolate CBS 538.82, causal agent of cypress canker disease.</title>
        <authorList>
            <person name="Scali E."/>
            <person name="Rocca G.D."/>
            <person name="Danti R."/>
            <person name="Garbelotto M."/>
            <person name="Barberini S."/>
            <person name="Baroncelli R."/>
            <person name="Emiliani G."/>
        </authorList>
    </citation>
    <scope>NUCLEOTIDE SEQUENCE [LARGE SCALE GENOMIC DNA]</scope>
    <source>
        <strain evidence="8 9">BM-138-508</strain>
    </source>
</reference>
<dbReference type="PANTHER" id="PTHR33048">
    <property type="entry name" value="PTH11-LIKE INTEGRAL MEMBRANE PROTEIN (AFU_ORTHOLOGUE AFUA_5G11245)"/>
    <property type="match status" value="1"/>
</dbReference>
<feature type="transmembrane region" description="Helical" evidence="6">
    <location>
        <begin position="87"/>
        <end position="111"/>
    </location>
</feature>
<dbReference type="Proteomes" id="UP001408356">
    <property type="component" value="Unassembled WGS sequence"/>
</dbReference>
<dbReference type="InterPro" id="IPR049326">
    <property type="entry name" value="Rhodopsin_dom_fungi"/>
</dbReference>
<protein>
    <submittedName>
        <fullName evidence="8">Integral membrane protein</fullName>
    </submittedName>
</protein>
<keyword evidence="2 6" id="KW-0812">Transmembrane</keyword>
<evidence type="ECO:0000256" key="1">
    <source>
        <dbReference type="ARBA" id="ARBA00004141"/>
    </source>
</evidence>
<evidence type="ECO:0000256" key="5">
    <source>
        <dbReference type="ARBA" id="ARBA00038359"/>
    </source>
</evidence>
<feature type="transmembrane region" description="Helical" evidence="6">
    <location>
        <begin position="204"/>
        <end position="222"/>
    </location>
</feature>
<proteinExistence type="inferred from homology"/>